<name>A0ABY6ZLT5_9BACL</name>
<dbReference type="GO" id="GO:0016757">
    <property type="term" value="F:glycosyltransferase activity"/>
    <property type="evidence" value="ECO:0007669"/>
    <property type="project" value="UniProtKB-KW"/>
</dbReference>
<evidence type="ECO:0000313" key="3">
    <source>
        <dbReference type="EMBL" id="WAH43832.1"/>
    </source>
</evidence>
<dbReference type="EMBL" id="CP104067">
    <property type="protein sequence ID" value="WAH43832.1"/>
    <property type="molecule type" value="Genomic_DNA"/>
</dbReference>
<sequence>METSMPLVSLIFPAKNEGNNVHSTITSTLQTKTNYSYEIIVVDDGSTDQCCDFISSFECLNPIQLIRTEAMGLARAKNLGAQHAKGDILIFCDAHLQFEDLWIDRMIEPILTGICDGVTPGIAPINNPSNVGYGQSLNNTLNVRWNTKIQDTPFPSPVLPGGCFAVSRNAFFDVQGFDNEFRVWGYEDVDISLKMWLFGYKCYVQPAVKILHLFRTSFPYTVNYQDVHYNMLRMAYSHFNDIRIQKCRLLASQSNVESFVLASGVLDQRKRYLERRCYDDNWYMSLFQIPF</sequence>
<reference evidence="3" key="1">
    <citation type="submission" date="2022-08" db="EMBL/GenBank/DDBJ databases">
        <title>Alicyclobacillus fastidiosus DSM 17978, complete genome.</title>
        <authorList>
            <person name="Wang Q."/>
            <person name="Cai R."/>
            <person name="Wang Z."/>
        </authorList>
    </citation>
    <scope>NUCLEOTIDE SEQUENCE</scope>
    <source>
        <strain evidence="3">DSM 17978</strain>
    </source>
</reference>
<evidence type="ECO:0000259" key="2">
    <source>
        <dbReference type="Pfam" id="PF00535"/>
    </source>
</evidence>
<feature type="domain" description="Glycosyltransferase 2-like" evidence="2">
    <location>
        <begin position="9"/>
        <end position="171"/>
    </location>
</feature>
<keyword evidence="4" id="KW-1185">Reference proteome</keyword>
<dbReference type="PANTHER" id="PTHR11675:SF126">
    <property type="entry name" value="RICIN B LECTIN DOMAIN-CONTAINING PROTEIN"/>
    <property type="match status" value="1"/>
</dbReference>
<dbReference type="Proteomes" id="UP001164761">
    <property type="component" value="Chromosome"/>
</dbReference>
<gene>
    <name evidence="3" type="ORF">NZD89_10835</name>
</gene>
<protein>
    <submittedName>
        <fullName evidence="3">Glycosyltransferase</fullName>
        <ecNumber evidence="3">2.4.-.-</ecNumber>
    </submittedName>
</protein>
<dbReference type="InterPro" id="IPR001173">
    <property type="entry name" value="Glyco_trans_2-like"/>
</dbReference>
<dbReference type="EC" id="2.4.-.-" evidence="3"/>
<evidence type="ECO:0000313" key="4">
    <source>
        <dbReference type="Proteomes" id="UP001164761"/>
    </source>
</evidence>
<keyword evidence="1" id="KW-1015">Disulfide bond</keyword>
<evidence type="ECO:0000256" key="1">
    <source>
        <dbReference type="ARBA" id="ARBA00023157"/>
    </source>
</evidence>
<dbReference type="Pfam" id="PF00535">
    <property type="entry name" value="Glycos_transf_2"/>
    <property type="match status" value="1"/>
</dbReference>
<organism evidence="3 4">
    <name type="scientific">Alicyclobacillus fastidiosus</name>
    <dbReference type="NCBI Taxonomy" id="392011"/>
    <lineage>
        <taxon>Bacteria</taxon>
        <taxon>Bacillati</taxon>
        <taxon>Bacillota</taxon>
        <taxon>Bacilli</taxon>
        <taxon>Bacillales</taxon>
        <taxon>Alicyclobacillaceae</taxon>
        <taxon>Alicyclobacillus</taxon>
    </lineage>
</organism>
<dbReference type="SUPFAM" id="SSF53448">
    <property type="entry name" value="Nucleotide-diphospho-sugar transferases"/>
    <property type="match status" value="1"/>
</dbReference>
<dbReference type="Gene3D" id="3.90.550.10">
    <property type="entry name" value="Spore Coat Polysaccharide Biosynthesis Protein SpsA, Chain A"/>
    <property type="match status" value="1"/>
</dbReference>
<keyword evidence="3" id="KW-0328">Glycosyltransferase</keyword>
<dbReference type="InterPro" id="IPR029044">
    <property type="entry name" value="Nucleotide-diphossugar_trans"/>
</dbReference>
<dbReference type="PANTHER" id="PTHR11675">
    <property type="entry name" value="N-ACETYLGALACTOSAMINYLTRANSFERASE"/>
    <property type="match status" value="1"/>
</dbReference>
<proteinExistence type="predicted"/>
<accession>A0ABY6ZLT5</accession>
<dbReference type="RefSeq" id="WP_268007738.1">
    <property type="nucleotide sequence ID" value="NZ_BSUT01000001.1"/>
</dbReference>
<keyword evidence="3" id="KW-0808">Transferase</keyword>